<dbReference type="Proteomes" id="UP000254877">
    <property type="component" value="Unassembled WGS sequence"/>
</dbReference>
<evidence type="ECO:0000256" key="1">
    <source>
        <dbReference type="SAM" id="MobiDB-lite"/>
    </source>
</evidence>
<feature type="region of interest" description="Disordered" evidence="1">
    <location>
        <begin position="334"/>
        <end position="373"/>
    </location>
</feature>
<reference evidence="3 4" key="1">
    <citation type="submission" date="2018-06" db="EMBL/GenBank/DDBJ databases">
        <authorList>
            <consortium name="Pathogen Informatics"/>
            <person name="Doyle S."/>
        </authorList>
    </citation>
    <scope>NUCLEOTIDE SEQUENCE [LARGE SCALE GENOMIC DNA]</scope>
    <source>
        <strain evidence="3 4">NCTC7928</strain>
    </source>
</reference>
<dbReference type="AlphaFoldDB" id="A0A376LQZ1"/>
<organism evidence="3 4">
    <name type="scientific">Escherichia coli</name>
    <dbReference type="NCBI Taxonomy" id="562"/>
    <lineage>
        <taxon>Bacteria</taxon>
        <taxon>Pseudomonadati</taxon>
        <taxon>Pseudomonadota</taxon>
        <taxon>Gammaproteobacteria</taxon>
        <taxon>Enterobacterales</taxon>
        <taxon>Enterobacteriaceae</taxon>
        <taxon>Escherichia</taxon>
    </lineage>
</organism>
<dbReference type="EMBL" id="UGAB01000002">
    <property type="protein sequence ID" value="STF46250.1"/>
    <property type="molecule type" value="Genomic_DNA"/>
</dbReference>
<feature type="region of interest" description="Disordered" evidence="1">
    <location>
        <begin position="1"/>
        <end position="20"/>
    </location>
</feature>
<feature type="compositionally biased region" description="Acidic residues" evidence="1">
    <location>
        <begin position="349"/>
        <end position="362"/>
    </location>
</feature>
<protein>
    <submittedName>
        <fullName evidence="3">Protein of uncharacterized function (DUF1073)</fullName>
    </submittedName>
</protein>
<sequence>MKARKTRKQKRKRRGKEKSKKRFDNRFWRVIAECDRRRLIGRYAGLLIHVRDNQPWDQPVTKGVGIAKFTPVWAGALTPKDFEENPDNENYGLPTWWEYKERINSKTIARKIHPDRIFIFGDYSDDAIAFLEPSYNAFVSLEKVEGGSGESFLKNAARQLAISFDKEIDFRSLAATYGCDVTELREKFNEAAEDINKGNDVMMALQGATVSPLVTAVADPSATYDVNLQTAAAGIDIPTRILVGNQQGERASTEDLRYFNNRCMTRREEIGGELEGLFRKMADLRLISMPVDISVIWDDLNAMTKAELLEAAYKMAQINQACLATGEEIFSGDEIREAAGYDGPASVVETEEEDDDEGEEDNQANTSSRDNAI</sequence>
<gene>
    <name evidence="3" type="ORF">NCTC7928_07052</name>
</gene>
<accession>A0A376LQZ1</accession>
<evidence type="ECO:0000313" key="4">
    <source>
        <dbReference type="Proteomes" id="UP000254877"/>
    </source>
</evidence>
<evidence type="ECO:0000259" key="2">
    <source>
        <dbReference type="Pfam" id="PF06381"/>
    </source>
</evidence>
<dbReference type="Pfam" id="PF06381">
    <property type="entry name" value="Phage_portal_3"/>
    <property type="match status" value="1"/>
</dbReference>
<evidence type="ECO:0000313" key="3">
    <source>
        <dbReference type="EMBL" id="STF46250.1"/>
    </source>
</evidence>
<dbReference type="InterPro" id="IPR024459">
    <property type="entry name" value="Acb1-like_N"/>
</dbReference>
<feature type="compositionally biased region" description="Polar residues" evidence="1">
    <location>
        <begin position="363"/>
        <end position="373"/>
    </location>
</feature>
<name>A0A376LQZ1_ECOLX</name>
<proteinExistence type="predicted"/>
<feature type="domain" description="Anti-CBASS protein Acb1-like N-terminal" evidence="2">
    <location>
        <begin position="21"/>
        <end position="318"/>
    </location>
</feature>